<evidence type="ECO:0000313" key="3">
    <source>
        <dbReference type="Proteomes" id="UP000218231"/>
    </source>
</evidence>
<feature type="region of interest" description="Disordered" evidence="1">
    <location>
        <begin position="1"/>
        <end position="25"/>
    </location>
</feature>
<name>A0A2A2K4N9_9BILA</name>
<comment type="caution">
    <text evidence="2">The sequence shown here is derived from an EMBL/GenBank/DDBJ whole genome shotgun (WGS) entry which is preliminary data.</text>
</comment>
<dbReference type="Proteomes" id="UP000218231">
    <property type="component" value="Unassembled WGS sequence"/>
</dbReference>
<keyword evidence="3" id="KW-1185">Reference proteome</keyword>
<dbReference type="AlphaFoldDB" id="A0A2A2K4N9"/>
<evidence type="ECO:0000313" key="2">
    <source>
        <dbReference type="EMBL" id="PAV68924.1"/>
    </source>
</evidence>
<sequence>MPLVRCGTDMARGELAKPPGQPGNRLAPADMPRCHRFVVAAPASQPDAQVAALLEPRVAGAFHRARQRQRAGDSVEQVEVMAL</sequence>
<evidence type="ECO:0000256" key="1">
    <source>
        <dbReference type="SAM" id="MobiDB-lite"/>
    </source>
</evidence>
<protein>
    <submittedName>
        <fullName evidence="2">Uncharacterized protein</fullName>
    </submittedName>
</protein>
<gene>
    <name evidence="2" type="ORF">WR25_26030</name>
</gene>
<accession>A0A2A2K4N9</accession>
<dbReference type="EMBL" id="LIAE01009663">
    <property type="protein sequence ID" value="PAV68924.1"/>
    <property type="molecule type" value="Genomic_DNA"/>
</dbReference>
<organism evidence="2 3">
    <name type="scientific">Diploscapter pachys</name>
    <dbReference type="NCBI Taxonomy" id="2018661"/>
    <lineage>
        <taxon>Eukaryota</taxon>
        <taxon>Metazoa</taxon>
        <taxon>Ecdysozoa</taxon>
        <taxon>Nematoda</taxon>
        <taxon>Chromadorea</taxon>
        <taxon>Rhabditida</taxon>
        <taxon>Rhabditina</taxon>
        <taxon>Rhabditomorpha</taxon>
        <taxon>Rhabditoidea</taxon>
        <taxon>Rhabditidae</taxon>
        <taxon>Diploscapter</taxon>
    </lineage>
</organism>
<proteinExistence type="predicted"/>
<reference evidence="2 3" key="1">
    <citation type="journal article" date="2017" name="Curr. Biol.">
        <title>Genome architecture and evolution of a unichromosomal asexual nematode.</title>
        <authorList>
            <person name="Fradin H."/>
            <person name="Zegar C."/>
            <person name="Gutwein M."/>
            <person name="Lucas J."/>
            <person name="Kovtun M."/>
            <person name="Corcoran D."/>
            <person name="Baugh L.R."/>
            <person name="Kiontke K."/>
            <person name="Gunsalus K."/>
            <person name="Fitch D.H."/>
            <person name="Piano F."/>
        </authorList>
    </citation>
    <scope>NUCLEOTIDE SEQUENCE [LARGE SCALE GENOMIC DNA]</scope>
    <source>
        <strain evidence="2">PF1309</strain>
    </source>
</reference>